<comment type="caution">
    <text evidence="8">The sequence shown here is derived from an EMBL/GenBank/DDBJ whole genome shotgun (WGS) entry which is preliminary data.</text>
</comment>
<name>A0AAD4XVM3_9MAGN</name>
<evidence type="ECO:0000256" key="5">
    <source>
        <dbReference type="HAMAP-Rule" id="MF_03001"/>
    </source>
</evidence>
<evidence type="ECO:0000313" key="8">
    <source>
        <dbReference type="EMBL" id="KAI3954970.1"/>
    </source>
</evidence>
<keyword evidence="1 5" id="KW-0963">Cytoplasm</keyword>
<dbReference type="PANTHER" id="PTHR14068:SF0">
    <property type="entry name" value="EUKARYOTIC TRANSLATION INITIATION FACTOR 3 SUBUNIT B"/>
    <property type="match status" value="1"/>
</dbReference>
<dbReference type="InterPro" id="IPR011400">
    <property type="entry name" value="EIF3B"/>
</dbReference>
<dbReference type="EMBL" id="JAJJMB010001820">
    <property type="protein sequence ID" value="KAI3954970.1"/>
    <property type="molecule type" value="Genomic_DNA"/>
</dbReference>
<dbReference type="Pfam" id="PF08662">
    <property type="entry name" value="eIF2A"/>
    <property type="match status" value="1"/>
</dbReference>
<feature type="coiled-coil region" evidence="6">
    <location>
        <begin position="592"/>
        <end position="640"/>
    </location>
</feature>
<dbReference type="PANTHER" id="PTHR14068">
    <property type="entry name" value="EUKARYOTIC TRANSLATION INITIATION FACTOR 3 EIF3 -RELATED"/>
    <property type="match status" value="1"/>
</dbReference>
<evidence type="ECO:0000256" key="4">
    <source>
        <dbReference type="ARBA" id="ARBA00022917"/>
    </source>
</evidence>
<dbReference type="InterPro" id="IPR015943">
    <property type="entry name" value="WD40/YVTN_repeat-like_dom_sf"/>
</dbReference>
<comment type="similarity">
    <text evidence="5">Belongs to the eIF-3 subunit B family.</text>
</comment>
<keyword evidence="3 5" id="KW-0694">RNA-binding</keyword>
<feature type="domain" description="Translation initiation factor beta propellor-like" evidence="7">
    <location>
        <begin position="350"/>
        <end position="527"/>
    </location>
</feature>
<accession>A0AAD4XVM3</accession>
<gene>
    <name evidence="8" type="ORF">MKW98_004973</name>
</gene>
<keyword evidence="4 5" id="KW-0648">Protein biosynthesis</keyword>
<dbReference type="GO" id="GO:0031369">
    <property type="term" value="F:translation initiation factor binding"/>
    <property type="evidence" value="ECO:0007669"/>
    <property type="project" value="InterPro"/>
</dbReference>
<comment type="subcellular location">
    <subcellularLocation>
        <location evidence="5">Cytoplasm</location>
    </subcellularLocation>
</comment>
<protein>
    <recommendedName>
        <fullName evidence="5">Eukaryotic translation initiation factor 3 subunit B</fullName>
        <shortName evidence="5">eIF3b</shortName>
    </recommendedName>
    <alternativeName>
        <fullName evidence="5">eIF-3-eta</fullName>
    </alternativeName>
    <alternativeName>
        <fullName evidence="5">eIF3 p110</fullName>
    </alternativeName>
</protein>
<dbReference type="PIRSF" id="PIRSF036424">
    <property type="entry name" value="eIF3b"/>
    <property type="match status" value="1"/>
</dbReference>
<keyword evidence="6" id="KW-0175">Coiled coil</keyword>
<evidence type="ECO:0000256" key="3">
    <source>
        <dbReference type="ARBA" id="ARBA00022884"/>
    </source>
</evidence>
<comment type="subunit">
    <text evidence="5">Component of the eukaryotic translation initiation factor 3 (eIF-3) complex.</text>
</comment>
<dbReference type="GO" id="GO:0016282">
    <property type="term" value="C:eukaryotic 43S preinitiation complex"/>
    <property type="evidence" value="ECO:0007669"/>
    <property type="project" value="UniProtKB-UniRule"/>
</dbReference>
<proteinExistence type="inferred from homology"/>
<reference evidence="8" key="1">
    <citation type="submission" date="2022-04" db="EMBL/GenBank/DDBJ databases">
        <title>A functionally conserved STORR gene fusion in Papaver species that diverged 16.8 million years ago.</title>
        <authorList>
            <person name="Catania T."/>
        </authorList>
    </citation>
    <scope>NUCLEOTIDE SEQUENCE</scope>
    <source>
        <strain evidence="8">S-188037</strain>
    </source>
</reference>
<dbReference type="Gene3D" id="2.130.10.10">
    <property type="entry name" value="YVTN repeat-like/Quinoprotein amine dehydrogenase"/>
    <property type="match status" value="2"/>
</dbReference>
<dbReference type="SUPFAM" id="SSF82171">
    <property type="entry name" value="DPP6 N-terminal domain-like"/>
    <property type="match status" value="1"/>
</dbReference>
<organism evidence="8 9">
    <name type="scientific">Papaver atlanticum</name>
    <dbReference type="NCBI Taxonomy" id="357466"/>
    <lineage>
        <taxon>Eukaryota</taxon>
        <taxon>Viridiplantae</taxon>
        <taxon>Streptophyta</taxon>
        <taxon>Embryophyta</taxon>
        <taxon>Tracheophyta</taxon>
        <taxon>Spermatophyta</taxon>
        <taxon>Magnoliopsida</taxon>
        <taxon>Ranunculales</taxon>
        <taxon>Papaveraceae</taxon>
        <taxon>Papaveroideae</taxon>
        <taxon>Papaver</taxon>
    </lineage>
</organism>
<keyword evidence="2 5" id="KW-0396">Initiation factor</keyword>
<dbReference type="FunFam" id="2.130.10.10:FF:000286">
    <property type="entry name" value="Eukaryotic translation initiation factor 3 subunit B"/>
    <property type="match status" value="1"/>
</dbReference>
<dbReference type="GO" id="GO:0003723">
    <property type="term" value="F:RNA binding"/>
    <property type="evidence" value="ECO:0007669"/>
    <property type="project" value="UniProtKB-UniRule"/>
</dbReference>
<dbReference type="GO" id="GO:0033290">
    <property type="term" value="C:eukaryotic 48S preinitiation complex"/>
    <property type="evidence" value="ECO:0007669"/>
    <property type="project" value="UniProtKB-UniRule"/>
</dbReference>
<evidence type="ECO:0000259" key="7">
    <source>
        <dbReference type="Pfam" id="PF08662"/>
    </source>
</evidence>
<comment type="function">
    <text evidence="5">RNA-binding component of the eukaryotic translation initiation factor 3 (eIF-3) complex, which is involved in protein synthesis of a specialized repertoire of mRNAs and, together with other initiation factors, stimulates binding of mRNA and methionyl-tRNAi to the 40S ribosome. The eIF-3 complex specifically targets and initiates translation of a subset of mRNAs involved in cell proliferation.</text>
</comment>
<evidence type="ECO:0000313" key="9">
    <source>
        <dbReference type="Proteomes" id="UP001202328"/>
    </source>
</evidence>
<sequence length="649" mass="74320">MSMGEIEEFQNKHKVDLDSCNEDSFVVESGFGNVIVVDNLPVVAADKYDKLVRVTKKIFGITEENCLWMPVDPETKISLGYSELAIQRNNKKRLDSSHILAVNSFDDIDRFMKLSADEWASPEIKPYTPWENLQQWLTDVKARDQFVVRAGNDTEIFWNDPMQSGPDPVYHRTSWSDSFVQWSSYGTYLATLNTQGVDVWGGAGTFGHLSSCAHAQVELIDFSPGEKYLVTYSSHEPSSPRETHRVVLNIFDVKTGKVMRVFEGSADEFATGGISGFSWPFFRWVGGKDDKYFARIGKNVISVYETKNFTLIDKKSLRVENVLDFSGHLLIPSLLSSLVQIPGKEELRKKNLFGVIDCKMYWQGNGEYLAVNYTKTRKSTCASFELFRIKERDIPIEVLELENKNDKIIAFAWEPKGHRFAIIHGDSPRVDVSFYSMRTATNTGRVSKLTTLQGNNAASALHWSPCGRFVVVSRLNGQLEFYDVDELQTMATAEHFMATNIEWDPTGRYVATFVTSVHEMENGFNIWITFIIFSWRPRLPSFLPAGKEEEISKNLDKFSKKYESQDQDAAAQLHEKGRQNREMLQEEWDSWIKNWKQLHEEEKLEMQQLLINGEASDDEAAAYEAELVEVEELLDVKEEADVPWEFDQE</sequence>
<dbReference type="Proteomes" id="UP001202328">
    <property type="component" value="Unassembled WGS sequence"/>
</dbReference>
<evidence type="ECO:0000256" key="2">
    <source>
        <dbReference type="ARBA" id="ARBA00022540"/>
    </source>
</evidence>
<dbReference type="AlphaFoldDB" id="A0AAD4XVM3"/>
<keyword evidence="9" id="KW-1185">Reference proteome</keyword>
<evidence type="ECO:0000256" key="1">
    <source>
        <dbReference type="ARBA" id="ARBA00022490"/>
    </source>
</evidence>
<dbReference type="GO" id="GO:0001732">
    <property type="term" value="P:formation of cytoplasmic translation initiation complex"/>
    <property type="evidence" value="ECO:0007669"/>
    <property type="project" value="UniProtKB-UniRule"/>
</dbReference>
<dbReference type="HAMAP" id="MF_03001">
    <property type="entry name" value="eIF3b"/>
    <property type="match status" value="1"/>
</dbReference>
<dbReference type="GO" id="GO:0003743">
    <property type="term" value="F:translation initiation factor activity"/>
    <property type="evidence" value="ECO:0007669"/>
    <property type="project" value="UniProtKB-UniRule"/>
</dbReference>
<evidence type="ECO:0000256" key="6">
    <source>
        <dbReference type="SAM" id="Coils"/>
    </source>
</evidence>
<dbReference type="GO" id="GO:0005852">
    <property type="term" value="C:eukaryotic translation initiation factor 3 complex"/>
    <property type="evidence" value="ECO:0007669"/>
    <property type="project" value="UniProtKB-UniRule"/>
</dbReference>
<dbReference type="InterPro" id="IPR013979">
    <property type="entry name" value="TIF_beta_prop-like"/>
</dbReference>